<protein>
    <recommendedName>
        <fullName evidence="5">Lipase</fullName>
    </recommendedName>
</protein>
<dbReference type="InterPro" id="IPR005152">
    <property type="entry name" value="Lipase_secreted"/>
</dbReference>
<evidence type="ECO:0000313" key="4">
    <source>
        <dbReference type="Proteomes" id="UP001147733"/>
    </source>
</evidence>
<dbReference type="GO" id="GO:0072330">
    <property type="term" value="P:monocarboxylic acid biosynthetic process"/>
    <property type="evidence" value="ECO:0007669"/>
    <property type="project" value="UniProtKB-ARBA"/>
</dbReference>
<dbReference type="GO" id="GO:0016042">
    <property type="term" value="P:lipid catabolic process"/>
    <property type="evidence" value="ECO:0007669"/>
    <property type="project" value="InterPro"/>
</dbReference>
<evidence type="ECO:0008006" key="5">
    <source>
        <dbReference type="Google" id="ProtNLM"/>
    </source>
</evidence>
<keyword evidence="2" id="KW-0732">Signal</keyword>
<dbReference type="EMBL" id="JAPQKT010000008">
    <property type="protein sequence ID" value="KAJ5223087.1"/>
    <property type="molecule type" value="Genomic_DNA"/>
</dbReference>
<dbReference type="PANTHER" id="PTHR34853">
    <property type="match status" value="1"/>
</dbReference>
<reference evidence="3" key="1">
    <citation type="submission" date="2022-11" db="EMBL/GenBank/DDBJ databases">
        <authorList>
            <person name="Petersen C."/>
        </authorList>
    </citation>
    <scope>NUCLEOTIDE SEQUENCE</scope>
    <source>
        <strain evidence="3">IBT 23319</strain>
    </source>
</reference>
<dbReference type="RefSeq" id="XP_056498010.1">
    <property type="nucleotide sequence ID" value="XM_056648245.1"/>
</dbReference>
<dbReference type="PANTHER" id="PTHR34853:SF5">
    <property type="entry name" value="LIP-DOMAIN-CONTAINING PROTEIN-RELATED"/>
    <property type="match status" value="1"/>
</dbReference>
<proteinExistence type="predicted"/>
<dbReference type="AlphaFoldDB" id="A0A9W9NN70"/>
<keyword evidence="4" id="KW-1185">Reference proteome</keyword>
<evidence type="ECO:0000256" key="2">
    <source>
        <dbReference type="SAM" id="SignalP"/>
    </source>
</evidence>
<dbReference type="OrthoDB" id="2373480at2759"/>
<dbReference type="InterPro" id="IPR029058">
    <property type="entry name" value="AB_hydrolase_fold"/>
</dbReference>
<comment type="caution">
    <text evidence="3">The sequence shown here is derived from an EMBL/GenBank/DDBJ whole genome shotgun (WGS) entry which is preliminary data.</text>
</comment>
<dbReference type="Gene3D" id="3.40.50.1820">
    <property type="entry name" value="alpha/beta hydrolase"/>
    <property type="match status" value="1"/>
</dbReference>
<evidence type="ECO:0000313" key="3">
    <source>
        <dbReference type="EMBL" id="KAJ5223087.1"/>
    </source>
</evidence>
<dbReference type="Proteomes" id="UP001147733">
    <property type="component" value="Unassembled WGS sequence"/>
</dbReference>
<dbReference type="Gene3D" id="1.10.260.130">
    <property type="match status" value="1"/>
</dbReference>
<name>A0A9W9NN70_PENCI</name>
<gene>
    <name evidence="3" type="ORF">N7469_009327</name>
</gene>
<dbReference type="GeneID" id="81387412"/>
<feature type="chain" id="PRO_5040899485" description="Lipase" evidence="2">
    <location>
        <begin position="21"/>
        <end position="452"/>
    </location>
</feature>
<dbReference type="GO" id="GO:0017000">
    <property type="term" value="P:antibiotic biosynthetic process"/>
    <property type="evidence" value="ECO:0007669"/>
    <property type="project" value="UniProtKB-ARBA"/>
</dbReference>
<evidence type="ECO:0000256" key="1">
    <source>
        <dbReference type="ARBA" id="ARBA00022801"/>
    </source>
</evidence>
<keyword evidence="1" id="KW-0378">Hydrolase</keyword>
<dbReference type="SUPFAM" id="SSF53474">
    <property type="entry name" value="alpha/beta-Hydrolases"/>
    <property type="match status" value="1"/>
</dbReference>
<organism evidence="3 4">
    <name type="scientific">Penicillium citrinum</name>
    <dbReference type="NCBI Taxonomy" id="5077"/>
    <lineage>
        <taxon>Eukaryota</taxon>
        <taxon>Fungi</taxon>
        <taxon>Dikarya</taxon>
        <taxon>Ascomycota</taxon>
        <taxon>Pezizomycotina</taxon>
        <taxon>Eurotiomycetes</taxon>
        <taxon>Eurotiomycetidae</taxon>
        <taxon>Eurotiales</taxon>
        <taxon>Aspergillaceae</taxon>
        <taxon>Penicillium</taxon>
    </lineage>
</organism>
<accession>A0A9W9NN70</accession>
<dbReference type="GO" id="GO:0004806">
    <property type="term" value="F:triacylglycerol lipase activity"/>
    <property type="evidence" value="ECO:0007669"/>
    <property type="project" value="InterPro"/>
</dbReference>
<sequence>MRFISGLFLLSSLTFQYASAAAKKSCPGPKLPIVDPFYLPPDEAEIGGDWKLKELGAILRTREVTIGAFLPGTEHEVKAYQLLYRTQDLNKNPDASVTTIIIPEEPNMNRVISFHDAYDSPDPNCAPSYGLQSGAEGWGRSWNQVNLAFILPYLKKGAVLNIPDYEGTNAAFAVGPQSAYQVLDSIKAALDSTETTGITDDAKVIMFGYSGGGLATEWATEFKHDYAKKLPIVGAVIGGPPVDIRETYHAVNGKKLSQLNVWAMLGLMNAFPEINEYMRGDLKTEGYQDKKFLHALSRCSYPGDTLVPNLEHTNISAFFHNGDHFLDKFEDKITEVGVMGQHISKKTRPGFPLMFFYGGNDTVIGPRAGVKALINQWKKALLPGMVSDYSNLMPFQDHTTALVTGLPISWSWMTKRFEKVDGGGNNADGNDDLDFQLDGDGQIVMLPSHELR</sequence>
<reference evidence="3" key="2">
    <citation type="journal article" date="2023" name="IMA Fungus">
        <title>Comparative genomic study of the Penicillium genus elucidates a diverse pangenome and 15 lateral gene transfer events.</title>
        <authorList>
            <person name="Petersen C."/>
            <person name="Sorensen T."/>
            <person name="Nielsen M.R."/>
            <person name="Sondergaard T.E."/>
            <person name="Sorensen J.L."/>
            <person name="Fitzpatrick D.A."/>
            <person name="Frisvad J.C."/>
            <person name="Nielsen K.L."/>
        </authorList>
    </citation>
    <scope>NUCLEOTIDE SEQUENCE</scope>
    <source>
        <strain evidence="3">IBT 23319</strain>
    </source>
</reference>
<dbReference type="Pfam" id="PF03583">
    <property type="entry name" value="LIP"/>
    <property type="match status" value="1"/>
</dbReference>
<feature type="signal peptide" evidence="2">
    <location>
        <begin position="1"/>
        <end position="20"/>
    </location>
</feature>